<accession>A0A9X0YMP2</accession>
<dbReference type="AlphaFoldDB" id="A0A9X0YMP2"/>
<feature type="transmembrane region" description="Helical" evidence="1">
    <location>
        <begin position="62"/>
        <end position="83"/>
    </location>
</feature>
<evidence type="ECO:0000313" key="2">
    <source>
        <dbReference type="EMBL" id="MBP2075833.1"/>
    </source>
</evidence>
<dbReference type="Proteomes" id="UP001138793">
    <property type="component" value="Unassembled WGS sequence"/>
</dbReference>
<protein>
    <submittedName>
        <fullName evidence="2">Uncharacterized protein</fullName>
    </submittedName>
</protein>
<sequence length="135" mass="15896">MKFSMRGDAHKLYLRLKEMPIEDIKKSRYLKETATLKEFYLLLDSETLQLIYYQIVKEKSGIGIIPIFATAIPWLLFLFANPLENFLFHDGSSNWMIFSVIYLILLSISLILHFKEKAWAGVHTEIIRDILDKRN</sequence>
<feature type="transmembrane region" description="Helical" evidence="1">
    <location>
        <begin position="95"/>
        <end position="114"/>
    </location>
</feature>
<evidence type="ECO:0000313" key="3">
    <source>
        <dbReference type="Proteomes" id="UP001138793"/>
    </source>
</evidence>
<name>A0A9X0YMP2_9BACI</name>
<keyword evidence="1" id="KW-1133">Transmembrane helix</keyword>
<reference evidence="2" key="1">
    <citation type="submission" date="2021-03" db="EMBL/GenBank/DDBJ databases">
        <title>Genomic Encyclopedia of Type Strains, Phase IV (KMG-IV): sequencing the most valuable type-strain genomes for metagenomic binning, comparative biology and taxonomic classification.</title>
        <authorList>
            <person name="Goeker M."/>
        </authorList>
    </citation>
    <scope>NUCLEOTIDE SEQUENCE</scope>
    <source>
        <strain evidence="2">DSM 107338</strain>
    </source>
</reference>
<dbReference type="EMBL" id="JAGGMB010000001">
    <property type="protein sequence ID" value="MBP2075833.1"/>
    <property type="molecule type" value="Genomic_DNA"/>
</dbReference>
<keyword evidence="1" id="KW-0472">Membrane</keyword>
<comment type="caution">
    <text evidence="2">The sequence shown here is derived from an EMBL/GenBank/DDBJ whole genome shotgun (WGS) entry which is preliminary data.</text>
</comment>
<dbReference type="OrthoDB" id="2734115at2"/>
<evidence type="ECO:0000256" key="1">
    <source>
        <dbReference type="SAM" id="Phobius"/>
    </source>
</evidence>
<keyword evidence="3" id="KW-1185">Reference proteome</keyword>
<keyword evidence="1" id="KW-0812">Transmembrane</keyword>
<organism evidence="2 3">
    <name type="scientific">Oceanobacillus polygoni</name>
    <dbReference type="NCBI Taxonomy" id="1235259"/>
    <lineage>
        <taxon>Bacteria</taxon>
        <taxon>Bacillati</taxon>
        <taxon>Bacillota</taxon>
        <taxon>Bacilli</taxon>
        <taxon>Bacillales</taxon>
        <taxon>Bacillaceae</taxon>
        <taxon>Oceanobacillus</taxon>
    </lineage>
</organism>
<proteinExistence type="predicted"/>
<gene>
    <name evidence="2" type="ORF">J2Z64_000044</name>
</gene>
<dbReference type="RefSeq" id="WP_149474134.1">
    <property type="nucleotide sequence ID" value="NZ_JAGGMB010000001.1"/>
</dbReference>